<evidence type="ECO:0000313" key="2">
    <source>
        <dbReference type="Proteomes" id="UP000570003"/>
    </source>
</evidence>
<dbReference type="Proteomes" id="UP000570003">
    <property type="component" value="Unassembled WGS sequence"/>
</dbReference>
<dbReference type="EMBL" id="JAAXOU010000002">
    <property type="protein sequence ID" value="NKY12679.1"/>
    <property type="molecule type" value="Genomic_DNA"/>
</dbReference>
<accession>A0AA44D9P9</accession>
<keyword evidence="2" id="KW-1185">Reference proteome</keyword>
<reference evidence="1 2" key="1">
    <citation type="submission" date="2020-04" db="EMBL/GenBank/DDBJ databases">
        <title>MicrobeNet Type strains.</title>
        <authorList>
            <person name="Nicholson A.C."/>
        </authorList>
    </citation>
    <scope>NUCLEOTIDE SEQUENCE [LARGE SCALE GENOMIC DNA]</scope>
    <source>
        <strain evidence="1 2">DSM 40738</strain>
    </source>
</reference>
<gene>
    <name evidence="1" type="ORF">HGA06_00395</name>
</gene>
<sequence length="142" mass="15164">MLGNRQRGNVVDALTVANELVPYVTAAVTAYGSAVLVRTTDTAADATVSLGQRIVQRLWSREESREGLEQAIDEVAEDPQDEDAQAALRVQVRRILRQDSELAAELARLLPARSFTASGDGSVAVETNNGVISTGDGATIQR</sequence>
<proteinExistence type="predicted"/>
<organism evidence="1 2">
    <name type="scientific">Streptomyces somaliensis (strain ATCC 33201 / DSM 40738 / JCM 12659 / KCTC 9044 / NCTC 11332 / NRRL B-12077 / IP 733)</name>
    <dbReference type="NCBI Taxonomy" id="1134445"/>
    <lineage>
        <taxon>Bacteria</taxon>
        <taxon>Bacillati</taxon>
        <taxon>Actinomycetota</taxon>
        <taxon>Actinomycetes</taxon>
        <taxon>Kitasatosporales</taxon>
        <taxon>Streptomycetaceae</taxon>
        <taxon>Streptomyces</taxon>
    </lineage>
</organism>
<comment type="caution">
    <text evidence="1">The sequence shown here is derived from an EMBL/GenBank/DDBJ whole genome shotgun (WGS) entry which is preliminary data.</text>
</comment>
<dbReference type="AlphaFoldDB" id="A0AA44D9P9"/>
<name>A0AA44D9P9_STRE0</name>
<evidence type="ECO:0000313" key="1">
    <source>
        <dbReference type="EMBL" id="NKY12679.1"/>
    </source>
</evidence>
<protein>
    <submittedName>
        <fullName evidence="1">Uncharacterized protein</fullName>
    </submittedName>
</protein>